<dbReference type="AlphaFoldDB" id="E3MWJ7"/>
<feature type="transmembrane region" description="Helical" evidence="1">
    <location>
        <begin position="53"/>
        <end position="72"/>
    </location>
</feature>
<name>E3MWJ7_CAERE</name>
<dbReference type="RefSeq" id="XP_003099525.2">
    <property type="nucleotide sequence ID" value="XM_003099477.2"/>
</dbReference>
<evidence type="ECO:0000256" key="1">
    <source>
        <dbReference type="SAM" id="Phobius"/>
    </source>
</evidence>
<keyword evidence="3" id="KW-1185">Reference proteome</keyword>
<evidence type="ECO:0000313" key="2">
    <source>
        <dbReference type="EMBL" id="EFP10667.1"/>
    </source>
</evidence>
<keyword evidence="1" id="KW-0472">Membrane</keyword>
<dbReference type="GeneID" id="9805388"/>
<gene>
    <name evidence="2" type="ORF">CRE_01160</name>
</gene>
<proteinExistence type="predicted"/>
<accession>E3MWJ7</accession>
<reference evidence="2" key="1">
    <citation type="submission" date="2007-07" db="EMBL/GenBank/DDBJ databases">
        <title>PCAP assembly of the Caenorhabditis remanei genome.</title>
        <authorList>
            <consortium name="The Caenorhabditis remanei Sequencing Consortium"/>
            <person name="Wilson R.K."/>
        </authorList>
    </citation>
    <scope>NUCLEOTIDE SEQUENCE [LARGE SCALE GENOMIC DNA]</scope>
    <source>
        <strain evidence="2">PB4641</strain>
    </source>
</reference>
<keyword evidence="1" id="KW-1133">Transmembrane helix</keyword>
<sequence length="209" mass="25445">MVQIKINMEPKEPEAPEELEKLKTADIAAEIKDRNRKLDVIVHDYIVDMDRYVWVNSCFLVLFLDIWIKMMIEMVSERGSFWKRFTLYVETFIFFASFILLVLYIWAVYSDQKRERALLQKDIDPKDPESVRKHRFSYTLEELDEWEEYMVQLNKRRNFKYQACYHRFMILIALMFMLPAWYFFNAMLVDSPLSFLNYFETVNTTMKIL</sequence>
<dbReference type="InParanoid" id="E3MWJ7"/>
<feature type="transmembrane region" description="Helical" evidence="1">
    <location>
        <begin position="164"/>
        <end position="184"/>
    </location>
</feature>
<feature type="transmembrane region" description="Helical" evidence="1">
    <location>
        <begin position="92"/>
        <end position="109"/>
    </location>
</feature>
<keyword evidence="1" id="KW-0812">Transmembrane</keyword>
<dbReference type="HOGENOM" id="CLU_1316513_0_0_1"/>
<dbReference type="KEGG" id="crq:GCK72_008944"/>
<protein>
    <submittedName>
        <fullName evidence="2">Uncharacterized protein</fullName>
    </submittedName>
</protein>
<dbReference type="Proteomes" id="UP000008281">
    <property type="component" value="Unassembled WGS sequence"/>
</dbReference>
<dbReference type="CTD" id="9805388"/>
<organism evidence="3">
    <name type="scientific">Caenorhabditis remanei</name>
    <name type="common">Caenorhabditis vulgaris</name>
    <dbReference type="NCBI Taxonomy" id="31234"/>
    <lineage>
        <taxon>Eukaryota</taxon>
        <taxon>Metazoa</taxon>
        <taxon>Ecdysozoa</taxon>
        <taxon>Nematoda</taxon>
        <taxon>Chromadorea</taxon>
        <taxon>Rhabditida</taxon>
        <taxon>Rhabditina</taxon>
        <taxon>Rhabditomorpha</taxon>
        <taxon>Rhabditoidea</taxon>
        <taxon>Rhabditidae</taxon>
        <taxon>Peloderinae</taxon>
        <taxon>Caenorhabditis</taxon>
    </lineage>
</organism>
<evidence type="ECO:0000313" key="3">
    <source>
        <dbReference type="Proteomes" id="UP000008281"/>
    </source>
</evidence>
<dbReference type="EMBL" id="DS268487">
    <property type="protein sequence ID" value="EFP10667.1"/>
    <property type="molecule type" value="Genomic_DNA"/>
</dbReference>